<evidence type="ECO:0000313" key="2">
    <source>
        <dbReference type="Proteomes" id="UP001567538"/>
    </source>
</evidence>
<name>A0ABD1HEW6_SALDI</name>
<dbReference type="PANTHER" id="PTHR33710">
    <property type="entry name" value="BNAC02G09200D PROTEIN"/>
    <property type="match status" value="1"/>
</dbReference>
<evidence type="ECO:0008006" key="3">
    <source>
        <dbReference type="Google" id="ProtNLM"/>
    </source>
</evidence>
<proteinExistence type="predicted"/>
<dbReference type="Gene3D" id="3.60.10.10">
    <property type="entry name" value="Endonuclease/exonuclease/phosphatase"/>
    <property type="match status" value="1"/>
</dbReference>
<comment type="caution">
    <text evidence="1">The sequence shown here is derived from an EMBL/GenBank/DDBJ whole genome shotgun (WGS) entry which is preliminary data.</text>
</comment>
<protein>
    <recommendedName>
        <fullName evidence="3">Endonuclease/exonuclease/phosphatase domain-containing protein</fullName>
    </recommendedName>
</protein>
<evidence type="ECO:0000313" key="1">
    <source>
        <dbReference type="EMBL" id="KAL1554962.1"/>
    </source>
</evidence>
<keyword evidence="2" id="KW-1185">Reference proteome</keyword>
<dbReference type="EMBL" id="JBEAFC010000006">
    <property type="protein sequence ID" value="KAL1554962.1"/>
    <property type="molecule type" value="Genomic_DNA"/>
</dbReference>
<sequence length="188" mass="21359">MWDSLIEFIVEDQPALVSGDFNCMMSPDERVWDRVAIEYEMKDPIDTCALLGMDDVPYTGCKFTWSNGSRFSKIDRTLVNEAWNSSGHLASTVFNLAGSHSDHSPAITTLFGDTISFPKPFKFFNFWTNHAGYDPLVKDKWSINVSGTAQYVLAERGKAFKHHLREFNFKEMSLISKRAKEASADLEK</sequence>
<gene>
    <name evidence="1" type="ORF">AAHA92_15458</name>
</gene>
<accession>A0ABD1HEW6</accession>
<dbReference type="AlphaFoldDB" id="A0ABD1HEW6"/>
<organism evidence="1 2">
    <name type="scientific">Salvia divinorum</name>
    <name type="common">Maria pastora</name>
    <name type="synonym">Diviner's sage</name>
    <dbReference type="NCBI Taxonomy" id="28513"/>
    <lineage>
        <taxon>Eukaryota</taxon>
        <taxon>Viridiplantae</taxon>
        <taxon>Streptophyta</taxon>
        <taxon>Embryophyta</taxon>
        <taxon>Tracheophyta</taxon>
        <taxon>Spermatophyta</taxon>
        <taxon>Magnoliopsida</taxon>
        <taxon>eudicotyledons</taxon>
        <taxon>Gunneridae</taxon>
        <taxon>Pentapetalae</taxon>
        <taxon>asterids</taxon>
        <taxon>lamiids</taxon>
        <taxon>Lamiales</taxon>
        <taxon>Lamiaceae</taxon>
        <taxon>Nepetoideae</taxon>
        <taxon>Mentheae</taxon>
        <taxon>Salviinae</taxon>
        <taxon>Salvia</taxon>
        <taxon>Salvia subgen. Calosphace</taxon>
    </lineage>
</organism>
<dbReference type="InterPro" id="IPR036691">
    <property type="entry name" value="Endo/exonu/phosph_ase_sf"/>
</dbReference>
<reference evidence="1 2" key="1">
    <citation type="submission" date="2024-06" db="EMBL/GenBank/DDBJ databases">
        <title>A chromosome level genome sequence of Diviner's sage (Salvia divinorum).</title>
        <authorList>
            <person name="Ford S.A."/>
            <person name="Ro D.-K."/>
            <person name="Ness R.W."/>
            <person name="Phillips M.A."/>
        </authorList>
    </citation>
    <scope>NUCLEOTIDE SEQUENCE [LARGE SCALE GENOMIC DNA]</scope>
    <source>
        <strain evidence="1">SAF-2024a</strain>
        <tissue evidence="1">Leaf</tissue>
    </source>
</reference>
<dbReference type="PANTHER" id="PTHR33710:SF13">
    <property type="entry name" value="ENDONUCLEASE_EXONUCLEASE_PHOSPHATASE FAMILY PROTEIN"/>
    <property type="match status" value="1"/>
</dbReference>
<dbReference type="SUPFAM" id="SSF56219">
    <property type="entry name" value="DNase I-like"/>
    <property type="match status" value="1"/>
</dbReference>
<dbReference type="Proteomes" id="UP001567538">
    <property type="component" value="Unassembled WGS sequence"/>
</dbReference>